<evidence type="ECO:0000313" key="3">
    <source>
        <dbReference type="Proteomes" id="UP000297951"/>
    </source>
</evidence>
<comment type="caution">
    <text evidence="2">The sequence shown here is derived from an EMBL/GenBank/DDBJ whole genome shotgun (WGS) entry which is preliminary data.</text>
</comment>
<reference evidence="2 3" key="1">
    <citation type="submission" date="2019-03" db="EMBL/GenBank/DDBJ databases">
        <title>Diversity of the mouse oral microbiome.</title>
        <authorList>
            <person name="Joseph S."/>
            <person name="Aduse-Opoku J."/>
            <person name="Curtis M."/>
            <person name="Wade W."/>
            <person name="Hashim A."/>
        </authorList>
    </citation>
    <scope>NUCLEOTIDE SEQUENCE [LARGE SCALE GENOMIC DNA]</scope>
    <source>
        <strain evidence="3">irhom_31</strain>
    </source>
</reference>
<dbReference type="EMBL" id="SPQC01000024">
    <property type="protein sequence ID" value="TFU21967.1"/>
    <property type="molecule type" value="Genomic_DNA"/>
</dbReference>
<evidence type="ECO:0000256" key="1">
    <source>
        <dbReference type="SAM" id="SignalP"/>
    </source>
</evidence>
<dbReference type="RefSeq" id="WP_135012957.1">
    <property type="nucleotide sequence ID" value="NZ_JADGLK010000024.1"/>
</dbReference>
<protein>
    <submittedName>
        <fullName evidence="2">Uncharacterized protein</fullName>
    </submittedName>
</protein>
<dbReference type="AlphaFoldDB" id="A0A4Y9F2M3"/>
<organism evidence="2 3">
    <name type="scientific">Rothia nasimurium</name>
    <dbReference type="NCBI Taxonomy" id="85336"/>
    <lineage>
        <taxon>Bacteria</taxon>
        <taxon>Bacillati</taxon>
        <taxon>Actinomycetota</taxon>
        <taxon>Actinomycetes</taxon>
        <taxon>Micrococcales</taxon>
        <taxon>Micrococcaceae</taxon>
        <taxon>Rothia</taxon>
    </lineage>
</organism>
<gene>
    <name evidence="2" type="ORF">E4U03_07610</name>
</gene>
<proteinExistence type="predicted"/>
<name>A0A4Y9F2M3_9MICC</name>
<sequence length="162" mass="17288">MKCKKLFAAVVSCGMLVGSLFLAGPATAAADEEMLLVASAPVASTVSSLEAQFYPEGREAEPQFKIKAGKFVVQKIRDYLRSGNIDDAIKNIPGLDPKAKDSLRKNAGGVADALDEILYYADLPERAIREKLFNMLSSAGVDYGSAEVIAESVASILSWTVL</sequence>
<keyword evidence="1" id="KW-0732">Signal</keyword>
<evidence type="ECO:0000313" key="2">
    <source>
        <dbReference type="EMBL" id="TFU21967.1"/>
    </source>
</evidence>
<feature type="signal peptide" evidence="1">
    <location>
        <begin position="1"/>
        <end position="28"/>
    </location>
</feature>
<feature type="chain" id="PRO_5021438558" evidence="1">
    <location>
        <begin position="29"/>
        <end position="162"/>
    </location>
</feature>
<accession>A0A4Y9F2M3</accession>
<dbReference type="Proteomes" id="UP000297951">
    <property type="component" value="Unassembled WGS sequence"/>
</dbReference>